<dbReference type="Proteomes" id="UP000835287">
    <property type="component" value="Chromosome"/>
</dbReference>
<protein>
    <submittedName>
        <fullName evidence="1">Uncharacterized protein</fullName>
    </submittedName>
</protein>
<evidence type="ECO:0000313" key="2">
    <source>
        <dbReference type="Proteomes" id="UP000835287"/>
    </source>
</evidence>
<organism evidence="1 2">
    <name type="scientific">Xanthomonas arboricola pv. corylina</name>
    <dbReference type="NCBI Taxonomy" id="487821"/>
    <lineage>
        <taxon>Bacteria</taxon>
        <taxon>Pseudomonadati</taxon>
        <taxon>Pseudomonadota</taxon>
        <taxon>Gammaproteobacteria</taxon>
        <taxon>Lysobacterales</taxon>
        <taxon>Lysobacteraceae</taxon>
        <taxon>Xanthomonas</taxon>
    </lineage>
</organism>
<keyword evidence="2" id="KW-1185">Reference proteome</keyword>
<name>A0ABN7N0T6_9XANT</name>
<dbReference type="EMBL" id="HG992338">
    <property type="protein sequence ID" value="CAE6842594.1"/>
    <property type="molecule type" value="Genomic_DNA"/>
</dbReference>
<reference evidence="1 2" key="1">
    <citation type="submission" date="2021-02" db="EMBL/GenBank/DDBJ databases">
        <authorList>
            <person name="Pothier F. J."/>
        </authorList>
    </citation>
    <scope>NUCLEOTIDE SEQUENCE [LARGE SCALE GENOMIC DNA]</scope>
    <source>
        <strain evidence="1 2">301</strain>
    </source>
</reference>
<evidence type="ECO:0000313" key="1">
    <source>
        <dbReference type="EMBL" id="CAE6842608.1"/>
    </source>
</evidence>
<dbReference type="EMBL" id="HG992338">
    <property type="protein sequence ID" value="CAE6842608.1"/>
    <property type="molecule type" value="Genomic_DNA"/>
</dbReference>
<proteinExistence type="predicted"/>
<accession>A0ABN7N0T6</accession>
<gene>
    <name evidence="1" type="ORF">XAC301_39000</name>
</gene>
<sequence length="182" mass="20401">MLESLVTFRLLGHKPEQIDQMRYEQLRGEKKLYEKVLQFPELAGGERKYIELRLADCLALYSTLHEKKVRPTKLIEQFEAAGVAALAAPYTMLCSFAHNDLAALALRHQGEVGMTLRAGDSDDVVFLVMSIVSYVLLDSAAAIGQIALFPDGRFERHHLDIYDAYTALMDLRQQLASTGQKG</sequence>